<name>A0ABV3QNR0_9GAMM</name>
<keyword evidence="4" id="KW-0812">Transmembrane</keyword>
<evidence type="ECO:0000256" key="4">
    <source>
        <dbReference type="SAM" id="Phobius"/>
    </source>
</evidence>
<evidence type="ECO:0000256" key="3">
    <source>
        <dbReference type="ARBA" id="ARBA00022679"/>
    </source>
</evidence>
<reference evidence="6 7" key="1">
    <citation type="submission" date="2024-06" db="EMBL/GenBank/DDBJ databases">
        <authorList>
            <person name="Woo H."/>
        </authorList>
    </citation>
    <scope>NUCLEOTIDE SEQUENCE [LARGE SCALE GENOMIC DNA]</scope>
    <source>
        <strain evidence="6 7">S2-g</strain>
    </source>
</reference>
<comment type="similarity">
    <text evidence="1">Belongs to the glycosyltransferase 2 family.</text>
</comment>
<keyword evidence="7" id="KW-1185">Reference proteome</keyword>
<gene>
    <name evidence="6" type="ORF">ABQJ56_08365</name>
</gene>
<dbReference type="Proteomes" id="UP001556170">
    <property type="component" value="Unassembled WGS sequence"/>
</dbReference>
<dbReference type="RefSeq" id="WP_367844548.1">
    <property type="nucleotide sequence ID" value="NZ_JBFOHL010000006.1"/>
</dbReference>
<evidence type="ECO:0000313" key="7">
    <source>
        <dbReference type="Proteomes" id="UP001556170"/>
    </source>
</evidence>
<comment type="caution">
    <text evidence="6">The sequence shown here is derived from an EMBL/GenBank/DDBJ whole genome shotgun (WGS) entry which is preliminary data.</text>
</comment>
<keyword evidence="4" id="KW-0472">Membrane</keyword>
<evidence type="ECO:0000313" key="6">
    <source>
        <dbReference type="EMBL" id="MEW9624242.1"/>
    </source>
</evidence>
<dbReference type="PANTHER" id="PTHR43179">
    <property type="entry name" value="RHAMNOSYLTRANSFERASE WBBL"/>
    <property type="match status" value="1"/>
</dbReference>
<dbReference type="Gene3D" id="3.90.550.10">
    <property type="entry name" value="Spore Coat Polysaccharide Biosynthesis Protein SpsA, Chain A"/>
    <property type="match status" value="1"/>
</dbReference>
<dbReference type="EC" id="2.4.-.-" evidence="6"/>
<dbReference type="InterPro" id="IPR029044">
    <property type="entry name" value="Nucleotide-diphossugar_trans"/>
</dbReference>
<feature type="domain" description="Glycosyltransferase 2-like" evidence="5">
    <location>
        <begin position="19"/>
        <end position="128"/>
    </location>
</feature>
<keyword evidence="3 6" id="KW-0808">Transferase</keyword>
<keyword evidence="2 6" id="KW-0328">Glycosyltransferase</keyword>
<dbReference type="InterPro" id="IPR001173">
    <property type="entry name" value="Glyco_trans_2-like"/>
</dbReference>
<accession>A0ABV3QNR0</accession>
<dbReference type="Pfam" id="PF00535">
    <property type="entry name" value="Glycos_transf_2"/>
    <property type="match status" value="1"/>
</dbReference>
<dbReference type="EMBL" id="JBFOHL010000006">
    <property type="protein sequence ID" value="MEW9624242.1"/>
    <property type="molecule type" value="Genomic_DNA"/>
</dbReference>
<feature type="transmembrane region" description="Helical" evidence="4">
    <location>
        <begin position="251"/>
        <end position="274"/>
    </location>
</feature>
<proteinExistence type="inferred from homology"/>
<organism evidence="6 7">
    <name type="scientific">Rhodanobacter geophilus</name>
    <dbReference type="NCBI Taxonomy" id="3162488"/>
    <lineage>
        <taxon>Bacteria</taxon>
        <taxon>Pseudomonadati</taxon>
        <taxon>Pseudomonadota</taxon>
        <taxon>Gammaproteobacteria</taxon>
        <taxon>Lysobacterales</taxon>
        <taxon>Rhodanobacteraceae</taxon>
        <taxon>Rhodanobacter</taxon>
    </lineage>
</organism>
<evidence type="ECO:0000256" key="1">
    <source>
        <dbReference type="ARBA" id="ARBA00006739"/>
    </source>
</evidence>
<keyword evidence="4" id="KW-1133">Transmembrane helix</keyword>
<evidence type="ECO:0000259" key="5">
    <source>
        <dbReference type="Pfam" id="PF00535"/>
    </source>
</evidence>
<evidence type="ECO:0000256" key="2">
    <source>
        <dbReference type="ARBA" id="ARBA00022676"/>
    </source>
</evidence>
<dbReference type="GO" id="GO:0016757">
    <property type="term" value="F:glycosyltransferase activity"/>
    <property type="evidence" value="ECO:0007669"/>
    <property type="project" value="UniProtKB-KW"/>
</dbReference>
<dbReference type="SUPFAM" id="SSF53448">
    <property type="entry name" value="Nucleotide-diphospho-sugar transferases"/>
    <property type="match status" value="1"/>
</dbReference>
<sequence length="348" mass="38982">MGMVQYHAAVNRPEVPICSVCIANYNGAGLLADCLESILAQQGDHSIEIIVHDDASTDDSIALLKQRYPHVEVIASTQNVGFCIGNNRMVAHARGQYVLLLNNDAALAPDAISCLLDEAARIGAQAILTLPQLDWENGTLVDRGCLLDPFCNPIPNLDSNRDEVAYVIGACLWCPRATWHELGGFPEWMESIGEDLYLCGVARLRGMPVRALRKSHYRHRQGATFGGNRADAGLRTSIRRRRLSERNKTRALMVLTPTVLMWPLLFAHLIALMLESLALSLVRRDGVLFSKVYMPALLVPFREWAVLRTRRNMVQATRLITAAQWFSAVRWRLRKVEMLQRHGMPHVS</sequence>
<dbReference type="PANTHER" id="PTHR43179:SF12">
    <property type="entry name" value="GALACTOFURANOSYLTRANSFERASE GLFT2"/>
    <property type="match status" value="1"/>
</dbReference>
<protein>
    <submittedName>
        <fullName evidence="6">Glycosyltransferase family 2 protein</fullName>
        <ecNumber evidence="6">2.4.-.-</ecNumber>
    </submittedName>
</protein>